<evidence type="ECO:0000313" key="2">
    <source>
        <dbReference type="EMBL" id="QNP43730.1"/>
    </source>
</evidence>
<keyword evidence="1" id="KW-0732">Signal</keyword>
<evidence type="ECO:0000256" key="1">
    <source>
        <dbReference type="SAM" id="SignalP"/>
    </source>
</evidence>
<evidence type="ECO:0000313" key="3">
    <source>
        <dbReference type="Proteomes" id="UP000516134"/>
    </source>
</evidence>
<feature type="signal peptide" evidence="1">
    <location>
        <begin position="1"/>
        <end position="23"/>
    </location>
</feature>
<dbReference type="EMBL" id="CP060780">
    <property type="protein sequence ID" value="QNP43730.1"/>
    <property type="molecule type" value="Genomic_DNA"/>
</dbReference>
<dbReference type="RefSeq" id="WP_187715155.1">
    <property type="nucleotide sequence ID" value="NZ_CP060780.1"/>
</dbReference>
<reference evidence="2 3" key="1">
    <citation type="submission" date="2020-08" db="EMBL/GenBank/DDBJ databases">
        <title>Genome sequence of Sphingomonas daechungensis KACC 18115T.</title>
        <authorList>
            <person name="Hyun D.-W."/>
            <person name="Bae J.-W."/>
        </authorList>
    </citation>
    <scope>NUCLEOTIDE SEQUENCE [LARGE SCALE GENOMIC DNA]</scope>
    <source>
        <strain evidence="2 3">KACC 18115</strain>
    </source>
</reference>
<name>A0ABX6T209_9SPHN</name>
<dbReference type="Proteomes" id="UP000516134">
    <property type="component" value="Chromosome"/>
</dbReference>
<keyword evidence="3" id="KW-1185">Reference proteome</keyword>
<sequence length="227" mass="23234">MRFTTRTIVAAVAFITSAGPASASVIVGFDPPAGIPSGNDFTTELGSLGLTQVATSGISLVLDEDSIITFDVLGSESGFDDGFQASGLTFQEFTSFLNSFASPTAVGSASFLAGDLAGLFGFTSSGGLSANVGDPGLALFLGANAVSGDPWSVFYLGFDDQLAGPDGDFDDLIVRATVAPATAVPEPATWAWRSSALGLWASRCGVRAGSRCREPHRDSCTNKKGRG</sequence>
<gene>
    <name evidence="2" type="ORF">H9L15_03385</name>
</gene>
<proteinExistence type="predicted"/>
<organism evidence="2 3">
    <name type="scientific">Sphingomonas daechungensis</name>
    <dbReference type="NCBI Taxonomy" id="1176646"/>
    <lineage>
        <taxon>Bacteria</taxon>
        <taxon>Pseudomonadati</taxon>
        <taxon>Pseudomonadota</taxon>
        <taxon>Alphaproteobacteria</taxon>
        <taxon>Sphingomonadales</taxon>
        <taxon>Sphingomonadaceae</taxon>
        <taxon>Sphingomonas</taxon>
    </lineage>
</organism>
<protein>
    <recommendedName>
        <fullName evidence="4">DUF4114 domain-containing protein</fullName>
    </recommendedName>
</protein>
<accession>A0ABX6T209</accession>
<feature type="chain" id="PRO_5046130177" description="DUF4114 domain-containing protein" evidence="1">
    <location>
        <begin position="24"/>
        <end position="227"/>
    </location>
</feature>
<evidence type="ECO:0008006" key="4">
    <source>
        <dbReference type="Google" id="ProtNLM"/>
    </source>
</evidence>